<evidence type="ECO:0000256" key="8">
    <source>
        <dbReference type="ARBA" id="ARBA00022839"/>
    </source>
</evidence>
<name>A0AAV2WI08_MYCNE</name>
<keyword evidence="2 10" id="KW-0698">rRNA processing</keyword>
<dbReference type="InterPro" id="IPR055132">
    <property type="entry name" value="RNase_J_b_CASP"/>
</dbReference>
<feature type="binding site" evidence="13">
    <location>
        <position position="181"/>
    </location>
    <ligand>
        <name>Zn(2+)</name>
        <dbReference type="ChEBI" id="CHEBI:29105"/>
        <label>1</label>
        <note>catalytic</note>
    </ligand>
</feature>
<comment type="subunit">
    <text evidence="10">Homodimer, may be a subunit of the RNA degradosome.</text>
</comment>
<comment type="cofactor">
    <cofactor evidence="13">
        <name>Ca(2+)</name>
        <dbReference type="ChEBI" id="CHEBI:29108"/>
    </cofactor>
    <text evidence="13">Binds 1 Ca(2+) cation per subunit. Seen in 1 crystal structure, it is not clear if it is physiologically important.</text>
</comment>
<dbReference type="GO" id="GO:0005737">
    <property type="term" value="C:cytoplasm"/>
    <property type="evidence" value="ECO:0007669"/>
    <property type="project" value="UniProtKB-SubCell"/>
</dbReference>
<keyword evidence="5 10" id="KW-0255">Endonuclease</keyword>
<dbReference type="InterPro" id="IPR036866">
    <property type="entry name" value="RibonucZ/Hydroxyglut_hydro"/>
</dbReference>
<feature type="domain" description="Metallo-beta-lactamase" evidence="15">
    <location>
        <begin position="39"/>
        <end position="233"/>
    </location>
</feature>
<feature type="binding site" evidence="13">
    <location>
        <position position="94"/>
    </location>
    <ligand>
        <name>Zn(2+)</name>
        <dbReference type="ChEBI" id="CHEBI:29105"/>
        <label>1</label>
        <note>catalytic</note>
    </ligand>
</feature>
<dbReference type="FunFam" id="3.40.50.10710:FF:000001">
    <property type="entry name" value="Ribonuclease J"/>
    <property type="match status" value="1"/>
</dbReference>
<evidence type="ECO:0000256" key="4">
    <source>
        <dbReference type="ARBA" id="ARBA00022723"/>
    </source>
</evidence>
<keyword evidence="6 10" id="KW-0378">Hydrolase</keyword>
<evidence type="ECO:0000256" key="5">
    <source>
        <dbReference type="ARBA" id="ARBA00022759"/>
    </source>
</evidence>
<dbReference type="Pfam" id="PF17770">
    <property type="entry name" value="RNase_J_C"/>
    <property type="match status" value="1"/>
</dbReference>
<keyword evidence="3 10" id="KW-0540">Nuclease</keyword>
<dbReference type="Gene3D" id="3.10.20.580">
    <property type="match status" value="1"/>
</dbReference>
<dbReference type="PANTHER" id="PTHR43694:SF1">
    <property type="entry name" value="RIBONUCLEASE J"/>
    <property type="match status" value="1"/>
</dbReference>
<feature type="active site" description="Proton acceptor" evidence="11">
    <location>
        <position position="386"/>
    </location>
</feature>
<evidence type="ECO:0000256" key="2">
    <source>
        <dbReference type="ARBA" id="ARBA00022552"/>
    </source>
</evidence>
<comment type="function">
    <text evidence="10">An RNase that has 5'-3' exonuclease and possibly endonuclease activity. Involved in maturation of rRNA and in some organisms also mRNA maturation and/or decay.</text>
</comment>
<feature type="binding site" evidence="13">
    <location>
        <position position="159"/>
    </location>
    <ligand>
        <name>Zn(2+)</name>
        <dbReference type="ChEBI" id="CHEBI:29105"/>
        <label>1</label>
        <note>catalytic</note>
    </ligand>
</feature>
<evidence type="ECO:0000256" key="7">
    <source>
        <dbReference type="ARBA" id="ARBA00022833"/>
    </source>
</evidence>
<dbReference type="NCBIfam" id="TIGR00649">
    <property type="entry name" value="MG423"/>
    <property type="match status" value="1"/>
</dbReference>
<evidence type="ECO:0000256" key="1">
    <source>
        <dbReference type="ARBA" id="ARBA00022490"/>
    </source>
</evidence>
<feature type="binding site" evidence="12">
    <location>
        <begin position="250"/>
        <end position="252"/>
    </location>
    <ligand>
        <name>substrate</name>
    </ligand>
</feature>
<keyword evidence="8 10" id="KW-0269">Exonuclease</keyword>
<dbReference type="EMBL" id="LK021338">
    <property type="protein sequence ID" value="CDQ43860.1"/>
    <property type="molecule type" value="Genomic_DNA"/>
</dbReference>
<evidence type="ECO:0000256" key="13">
    <source>
        <dbReference type="PIRSR" id="PIRSR004803-3"/>
    </source>
</evidence>
<feature type="binding site" evidence="10 12">
    <location>
        <begin position="382"/>
        <end position="386"/>
    </location>
    <ligand>
        <name>substrate</name>
    </ligand>
</feature>
<dbReference type="Proteomes" id="UP000028864">
    <property type="component" value="Unassembled WGS sequence"/>
</dbReference>
<comment type="cofactor">
    <cofactor evidence="13">
        <name>Zn(2+)</name>
        <dbReference type="ChEBI" id="CHEBI:29105"/>
    </cofactor>
    <text evidence="13">Binds 2 Zn(2+) ions per subunit. It is not clear if Zn(2+) or Mg(2+) is physiologically important.</text>
</comment>
<reference evidence="16" key="2">
    <citation type="submission" date="2015-09" db="EMBL/GenBank/DDBJ databases">
        <title>Draft genome sequence of Mycobacterium neoaurum DSM 44074.</title>
        <authorList>
            <person name="Croce O."/>
            <person name="Robert C."/>
            <person name="Raoult D."/>
            <person name="Drancourt M."/>
        </authorList>
    </citation>
    <scope>NUCLEOTIDE SEQUENCE</scope>
    <source>
        <strain evidence="16">DSM 44074</strain>
    </source>
</reference>
<dbReference type="Gene3D" id="3.60.15.10">
    <property type="entry name" value="Ribonuclease Z/Hydroxyacylglutathione hydrolase-like"/>
    <property type="match status" value="1"/>
</dbReference>
<keyword evidence="13" id="KW-0106">Calcium</keyword>
<feature type="binding site" evidence="13">
    <location>
        <position position="408"/>
    </location>
    <ligand>
        <name>Zn(2+)</name>
        <dbReference type="ChEBI" id="CHEBI:29105"/>
        <label>1</label>
        <note>catalytic</note>
    </ligand>
</feature>
<evidence type="ECO:0000256" key="14">
    <source>
        <dbReference type="SAM" id="MobiDB-lite"/>
    </source>
</evidence>
<dbReference type="InterPro" id="IPR011108">
    <property type="entry name" value="RMMBL"/>
</dbReference>
<dbReference type="InterPro" id="IPR042173">
    <property type="entry name" value="RNase_J_2"/>
</dbReference>
<feature type="binding site" evidence="13">
    <location>
        <position position="96"/>
    </location>
    <ligand>
        <name>Zn(2+)</name>
        <dbReference type="ChEBI" id="CHEBI:29105"/>
        <label>1</label>
        <note>catalytic</note>
    </ligand>
</feature>
<dbReference type="InterPro" id="IPR030854">
    <property type="entry name" value="RNase_J_bac"/>
</dbReference>
<dbReference type="GO" id="GO:0004534">
    <property type="term" value="F:5'-3' RNA exonuclease activity"/>
    <property type="evidence" value="ECO:0007669"/>
    <property type="project" value="UniProtKB-UniRule"/>
</dbReference>
<dbReference type="Pfam" id="PF07521">
    <property type="entry name" value="RMMBL"/>
    <property type="match status" value="1"/>
</dbReference>
<dbReference type="CDD" id="cd07714">
    <property type="entry name" value="RNaseJ_MBL-fold"/>
    <property type="match status" value="1"/>
</dbReference>
<evidence type="ECO:0000259" key="15">
    <source>
        <dbReference type="SMART" id="SM00849"/>
    </source>
</evidence>
<feature type="region of interest" description="Disordered" evidence="14">
    <location>
        <begin position="1"/>
        <end position="20"/>
    </location>
</feature>
<keyword evidence="9 10" id="KW-0694">RNA-binding</keyword>
<evidence type="ECO:0000256" key="9">
    <source>
        <dbReference type="ARBA" id="ARBA00022884"/>
    </source>
</evidence>
<dbReference type="PIRSF" id="PIRSF004803">
    <property type="entry name" value="RnjA"/>
    <property type="match status" value="1"/>
</dbReference>
<evidence type="ECO:0000313" key="17">
    <source>
        <dbReference type="Proteomes" id="UP000028864"/>
    </source>
</evidence>
<protein>
    <recommendedName>
        <fullName evidence="10">Ribonuclease J</fullName>
        <shortName evidence="10">RNase J</shortName>
        <ecNumber evidence="10">3.1.-.-</ecNumber>
    </recommendedName>
</protein>
<dbReference type="GO" id="GO:0004521">
    <property type="term" value="F:RNA endonuclease activity"/>
    <property type="evidence" value="ECO:0007669"/>
    <property type="project" value="UniProtKB-UniRule"/>
</dbReference>
<dbReference type="GO" id="GO:0003723">
    <property type="term" value="F:RNA binding"/>
    <property type="evidence" value="ECO:0007669"/>
    <property type="project" value="UniProtKB-UniRule"/>
</dbReference>
<accession>A0AAV2WI08</accession>
<evidence type="ECO:0000256" key="12">
    <source>
        <dbReference type="PIRSR" id="PIRSR004803-2"/>
    </source>
</evidence>
<sequence length="569" mass="60395">MNTVAGGPAPTTEPTLNAPGPLAPGGLRITALGGIGEIGRNMTVFEHLGRLLIIDCGVLFPNHDEPGVDLILPDLRHVENRLDDVEALVLTHAHEDHIGAIPHLLKLRGDIPVVGSKFTLALVVEKCREHRIKPKIIEVAEGQRSTHGVFECQYFAVNHSIPDALAIAVHTGAGTILHTGDIKLDQLPPDGRPTDLPGMSRLGDAGVDLFLCDSTNAEHPGVSPSESEVGPTLHRLIRGAEGRVIVACFASNVDRVQQIIDAAVALGRRVSFVGRSMVRNMGIARELGFLRVADEDILDIAAAEMMPPERVVLITTGTQGEPMAALSRMSRGEHRSITLTAGDLVILSSSLIPGNEEAVFGVIDALAKVGTRVVTNAQARVHVSGHAYSGELLFLYNGVRPRNVMPVHGTWRHLRANAALAVSTGVPAENVMLAENGVSVDLVNGVASIAGAVPVGKRFVDGLVTGDVGESTLGERLTLSSGFVAVTVVVHRGTGRAAGPAHLHSRGFSEDPKALDPVAEKVAQELERLAGDQVTDPVRIAQAVRRTVGKWVGETYRRQPMIVPTVIEI</sequence>
<evidence type="ECO:0000256" key="3">
    <source>
        <dbReference type="ARBA" id="ARBA00022722"/>
    </source>
</evidence>
<keyword evidence="4 13" id="KW-0479">Metal-binding</keyword>
<dbReference type="Pfam" id="PF12706">
    <property type="entry name" value="Lactamase_B_2"/>
    <property type="match status" value="1"/>
</dbReference>
<dbReference type="Pfam" id="PF22505">
    <property type="entry name" value="RNase_J_b_CASP"/>
    <property type="match status" value="1"/>
</dbReference>
<comment type="similarity">
    <text evidence="10">Belongs to the metallo-beta-lactamase superfamily. RNA-metabolizing metallo-beta-lactamase-like family. Bacterial RNase J subfamily.</text>
</comment>
<feature type="binding site" evidence="13">
    <location>
        <position position="67"/>
    </location>
    <ligand>
        <name>Ca(2+)</name>
        <dbReference type="ChEBI" id="CHEBI:29108"/>
    </ligand>
</feature>
<dbReference type="RefSeq" id="WP_042509688.1">
    <property type="nucleotide sequence ID" value="NZ_CP074376.1"/>
</dbReference>
<organism evidence="16 17">
    <name type="scientific">Mycolicibacterium neoaurum</name>
    <name type="common">Mycobacterium neoaurum</name>
    <dbReference type="NCBI Taxonomy" id="1795"/>
    <lineage>
        <taxon>Bacteria</taxon>
        <taxon>Bacillati</taxon>
        <taxon>Actinomycetota</taxon>
        <taxon>Actinomycetes</taxon>
        <taxon>Mycobacteriales</taxon>
        <taxon>Mycobacteriaceae</taxon>
        <taxon>Mycolicibacterium</taxon>
    </lineage>
</organism>
<evidence type="ECO:0000313" key="16">
    <source>
        <dbReference type="EMBL" id="CDQ43860.1"/>
    </source>
</evidence>
<dbReference type="AlphaFoldDB" id="A0AAV2WI08"/>
<keyword evidence="1 10" id="KW-0963">Cytoplasm</keyword>
<dbReference type="InterPro" id="IPR001279">
    <property type="entry name" value="Metallo-B-lactamas"/>
</dbReference>
<dbReference type="InterPro" id="IPR041636">
    <property type="entry name" value="RNase_J_C"/>
</dbReference>
<feature type="binding site" evidence="13">
    <location>
        <position position="97"/>
    </location>
    <ligand>
        <name>Zn(2+)</name>
        <dbReference type="ChEBI" id="CHEBI:29105"/>
        <label>1</label>
        <note>catalytic</note>
    </ligand>
</feature>
<reference evidence="16" key="1">
    <citation type="submission" date="2014-05" db="EMBL/GenBank/DDBJ databases">
        <authorList>
            <person name="Urmite Genomes"/>
        </authorList>
    </citation>
    <scope>NUCLEOTIDE SEQUENCE</scope>
    <source>
        <strain evidence="16">DSM 44074</strain>
    </source>
</reference>
<feature type="binding site" evidence="13">
    <location>
        <position position="92"/>
    </location>
    <ligand>
        <name>Zn(2+)</name>
        <dbReference type="ChEBI" id="CHEBI:29105"/>
        <label>1</label>
        <note>catalytic</note>
    </ligand>
</feature>
<keyword evidence="7 13" id="KW-0862">Zinc</keyword>
<dbReference type="SUPFAM" id="SSF56281">
    <property type="entry name" value="Metallo-hydrolase/oxidoreductase"/>
    <property type="match status" value="1"/>
</dbReference>
<feature type="binding site" evidence="13">
    <location>
        <position position="69"/>
    </location>
    <ligand>
        <name>Ca(2+)</name>
        <dbReference type="ChEBI" id="CHEBI:29108"/>
    </ligand>
</feature>
<feature type="active site" description="Proton donor" evidence="11">
    <location>
        <position position="213"/>
    </location>
</feature>
<gene>
    <name evidence="10" type="primary">rnj</name>
    <name evidence="16" type="ORF">BN1047_01732</name>
</gene>
<dbReference type="InterPro" id="IPR004613">
    <property type="entry name" value="RNase_J"/>
</dbReference>
<evidence type="ECO:0000256" key="11">
    <source>
        <dbReference type="PIRSR" id="PIRSR004803-1"/>
    </source>
</evidence>
<comment type="subcellular location">
    <subcellularLocation>
        <location evidence="10">Cytoplasm</location>
    </subcellularLocation>
</comment>
<dbReference type="GO" id="GO:0006364">
    <property type="term" value="P:rRNA processing"/>
    <property type="evidence" value="ECO:0007669"/>
    <property type="project" value="UniProtKB-UniRule"/>
</dbReference>
<dbReference type="SMART" id="SM00849">
    <property type="entry name" value="Lactamase_B"/>
    <property type="match status" value="1"/>
</dbReference>
<dbReference type="PANTHER" id="PTHR43694">
    <property type="entry name" value="RIBONUCLEASE J"/>
    <property type="match status" value="1"/>
</dbReference>
<proteinExistence type="inferred from homology"/>
<dbReference type="HAMAP" id="MF_01491">
    <property type="entry name" value="RNase_J_bact"/>
    <property type="match status" value="1"/>
</dbReference>
<evidence type="ECO:0000256" key="6">
    <source>
        <dbReference type="ARBA" id="ARBA00022801"/>
    </source>
</evidence>
<feature type="binding site" evidence="13">
    <location>
        <position position="461"/>
    </location>
    <ligand>
        <name>Ca(2+)</name>
        <dbReference type="ChEBI" id="CHEBI:29108"/>
    </ligand>
</feature>
<evidence type="ECO:0000256" key="10">
    <source>
        <dbReference type="HAMAP-Rule" id="MF_01491"/>
    </source>
</evidence>
<dbReference type="GO" id="GO:0008270">
    <property type="term" value="F:zinc ion binding"/>
    <property type="evidence" value="ECO:0007669"/>
    <property type="project" value="InterPro"/>
</dbReference>
<dbReference type="Gene3D" id="3.40.50.10710">
    <property type="entry name" value="Metallo-hydrolase/oxidoreductase"/>
    <property type="match status" value="1"/>
</dbReference>
<dbReference type="EC" id="3.1.-.-" evidence="10"/>